<name>A0A8S1J7X3_9CHLO</name>
<proteinExistence type="predicted"/>
<sequence length="139" mass="14759">MDSKPQPRAQENAAVGSAGRGQQAFSVGFAAAADGLGHDARPPLAASTAGDGWERPASGDWWTPFPWAIGFDSLPSAMNPRCWGFPVPAVASQRARRAPHTHRSATAGLDGRRPNALPRVSTHPRVSAHPEGPRPTYMF</sequence>
<feature type="region of interest" description="Disordered" evidence="1">
    <location>
        <begin position="36"/>
        <end position="59"/>
    </location>
</feature>
<evidence type="ECO:0000313" key="3">
    <source>
        <dbReference type="Proteomes" id="UP000708148"/>
    </source>
</evidence>
<gene>
    <name evidence="2" type="ORF">OSTQU699_LOCUS7513</name>
</gene>
<organism evidence="2 3">
    <name type="scientific">Ostreobium quekettii</name>
    <dbReference type="NCBI Taxonomy" id="121088"/>
    <lineage>
        <taxon>Eukaryota</taxon>
        <taxon>Viridiplantae</taxon>
        <taxon>Chlorophyta</taxon>
        <taxon>core chlorophytes</taxon>
        <taxon>Ulvophyceae</taxon>
        <taxon>TCBD clade</taxon>
        <taxon>Bryopsidales</taxon>
        <taxon>Ostreobineae</taxon>
        <taxon>Ostreobiaceae</taxon>
        <taxon>Ostreobium</taxon>
    </lineage>
</organism>
<feature type="region of interest" description="Disordered" evidence="1">
    <location>
        <begin position="93"/>
        <end position="139"/>
    </location>
</feature>
<feature type="region of interest" description="Disordered" evidence="1">
    <location>
        <begin position="1"/>
        <end position="21"/>
    </location>
</feature>
<reference evidence="2" key="1">
    <citation type="submission" date="2020-12" db="EMBL/GenBank/DDBJ databases">
        <authorList>
            <person name="Iha C."/>
        </authorList>
    </citation>
    <scope>NUCLEOTIDE SEQUENCE</scope>
</reference>
<evidence type="ECO:0000313" key="2">
    <source>
        <dbReference type="EMBL" id="CAD7702156.1"/>
    </source>
</evidence>
<feature type="compositionally biased region" description="Basic residues" evidence="1">
    <location>
        <begin position="94"/>
        <end position="103"/>
    </location>
</feature>
<dbReference type="Proteomes" id="UP000708148">
    <property type="component" value="Unassembled WGS sequence"/>
</dbReference>
<dbReference type="EMBL" id="CAJHUC010001726">
    <property type="protein sequence ID" value="CAD7702156.1"/>
    <property type="molecule type" value="Genomic_DNA"/>
</dbReference>
<comment type="caution">
    <text evidence="2">The sequence shown here is derived from an EMBL/GenBank/DDBJ whole genome shotgun (WGS) entry which is preliminary data.</text>
</comment>
<keyword evidence="3" id="KW-1185">Reference proteome</keyword>
<dbReference type="AlphaFoldDB" id="A0A8S1J7X3"/>
<accession>A0A8S1J7X3</accession>
<protein>
    <submittedName>
        <fullName evidence="2">Uncharacterized protein</fullName>
    </submittedName>
</protein>
<evidence type="ECO:0000256" key="1">
    <source>
        <dbReference type="SAM" id="MobiDB-lite"/>
    </source>
</evidence>